<dbReference type="AlphaFoldDB" id="J9CPC9"/>
<protein>
    <submittedName>
        <fullName evidence="1">Uncharacterized protein</fullName>
    </submittedName>
</protein>
<accession>J9CPC9</accession>
<gene>
    <name evidence="1" type="ORF">EVA_09903</name>
</gene>
<organism evidence="1">
    <name type="scientific">gut metagenome</name>
    <dbReference type="NCBI Taxonomy" id="749906"/>
    <lineage>
        <taxon>unclassified sequences</taxon>
        <taxon>metagenomes</taxon>
        <taxon>organismal metagenomes</taxon>
    </lineage>
</organism>
<dbReference type="EMBL" id="AMCI01002732">
    <property type="protein sequence ID" value="EJX01991.1"/>
    <property type="molecule type" value="Genomic_DNA"/>
</dbReference>
<comment type="caution">
    <text evidence="1">The sequence shown here is derived from an EMBL/GenBank/DDBJ whole genome shotgun (WGS) entry which is preliminary data.</text>
</comment>
<name>J9CPC9_9ZZZZ</name>
<proteinExistence type="predicted"/>
<reference evidence="1" key="1">
    <citation type="journal article" date="2012" name="PLoS ONE">
        <title>Gene sets for utilization of primary and secondary nutrition supplies in the distal gut of endangered iberian lynx.</title>
        <authorList>
            <person name="Alcaide M."/>
            <person name="Messina E."/>
            <person name="Richter M."/>
            <person name="Bargiela R."/>
            <person name="Peplies J."/>
            <person name="Huws S.A."/>
            <person name="Newbold C.J."/>
            <person name="Golyshin P.N."/>
            <person name="Simon M.A."/>
            <person name="Lopez G."/>
            <person name="Yakimov M.M."/>
            <person name="Ferrer M."/>
        </authorList>
    </citation>
    <scope>NUCLEOTIDE SEQUENCE</scope>
</reference>
<sequence length="46" mass="5688">MTEISCTKIQTLINKPTFNKLFYYLNYLHMLHNINFFQNEYKFPPK</sequence>
<evidence type="ECO:0000313" key="1">
    <source>
        <dbReference type="EMBL" id="EJX01991.1"/>
    </source>
</evidence>